<comment type="subcellular location">
    <subcellularLocation>
        <location evidence="1">Cell membrane</location>
        <topology evidence="1">Peripheral membrane protein</topology>
    </subcellularLocation>
</comment>
<keyword evidence="5 8" id="KW-0067">ATP-binding</keyword>
<dbReference type="SUPFAM" id="SSF52540">
    <property type="entry name" value="P-loop containing nucleoside triphosphate hydrolases"/>
    <property type="match status" value="1"/>
</dbReference>
<feature type="domain" description="ABC transporter" evidence="7">
    <location>
        <begin position="6"/>
        <end position="231"/>
    </location>
</feature>
<evidence type="ECO:0000256" key="1">
    <source>
        <dbReference type="ARBA" id="ARBA00004202"/>
    </source>
</evidence>
<proteinExistence type="inferred from homology"/>
<keyword evidence="3" id="KW-0813">Transport</keyword>
<organism evidence="8 9">
    <name type="scientific">Terrabacter ginsenosidimutans</name>
    <dbReference type="NCBI Taxonomy" id="490575"/>
    <lineage>
        <taxon>Bacteria</taxon>
        <taxon>Bacillati</taxon>
        <taxon>Actinomycetota</taxon>
        <taxon>Actinomycetes</taxon>
        <taxon>Micrococcales</taxon>
        <taxon>Intrasporangiaceae</taxon>
        <taxon>Terrabacter</taxon>
    </lineage>
</organism>
<evidence type="ECO:0000313" key="9">
    <source>
        <dbReference type="Proteomes" id="UP001501468"/>
    </source>
</evidence>
<protein>
    <submittedName>
        <fullName evidence="8">ABC transporter ATP-binding protein</fullName>
    </submittedName>
</protein>
<keyword evidence="6" id="KW-0046">Antibiotic resistance</keyword>
<dbReference type="PANTHER" id="PTHR42711:SF5">
    <property type="entry name" value="ABC TRANSPORTER ATP-BINDING PROTEIN NATA"/>
    <property type="match status" value="1"/>
</dbReference>
<dbReference type="InterPro" id="IPR003439">
    <property type="entry name" value="ABC_transporter-like_ATP-bd"/>
</dbReference>
<dbReference type="PANTHER" id="PTHR42711">
    <property type="entry name" value="ABC TRANSPORTER ATP-BINDING PROTEIN"/>
    <property type="match status" value="1"/>
</dbReference>
<name>A0ABP7D2B5_9MICO</name>
<dbReference type="Pfam" id="PF00005">
    <property type="entry name" value="ABC_tran"/>
    <property type="match status" value="1"/>
</dbReference>
<evidence type="ECO:0000256" key="2">
    <source>
        <dbReference type="ARBA" id="ARBA00005417"/>
    </source>
</evidence>
<evidence type="ECO:0000256" key="6">
    <source>
        <dbReference type="ARBA" id="ARBA00023251"/>
    </source>
</evidence>
<keyword evidence="9" id="KW-1185">Reference proteome</keyword>
<evidence type="ECO:0000313" key="8">
    <source>
        <dbReference type="EMBL" id="GAA3699693.1"/>
    </source>
</evidence>
<dbReference type="Gene3D" id="3.40.50.300">
    <property type="entry name" value="P-loop containing nucleotide triphosphate hydrolases"/>
    <property type="match status" value="1"/>
</dbReference>
<reference evidence="9" key="1">
    <citation type="journal article" date="2019" name="Int. J. Syst. Evol. Microbiol.">
        <title>The Global Catalogue of Microorganisms (GCM) 10K type strain sequencing project: providing services to taxonomists for standard genome sequencing and annotation.</title>
        <authorList>
            <consortium name="The Broad Institute Genomics Platform"/>
            <consortium name="The Broad Institute Genome Sequencing Center for Infectious Disease"/>
            <person name="Wu L."/>
            <person name="Ma J."/>
        </authorList>
    </citation>
    <scope>NUCLEOTIDE SEQUENCE [LARGE SCALE GENOMIC DNA]</scope>
    <source>
        <strain evidence="9">JCM 17125</strain>
    </source>
</reference>
<sequence>MGTPVIRCDGVTKRFGATEALRGVDLVVDEGEVFGYLGPNGAGKTTTLRIIMGLTRAGDGRAELFGLDAWAHRDELHRRVGYVSGDVALYPRLSGRDHIDYVGHLHGVGRPPEAAALAERLDLDLDKQARQLSRGNRQKLALLLALMTRPELLVLDEPSSGLDPLVQREFHVLLAEHVTRGGTVLLSSHVLSEVQRVATRIGVLSAGRVVAVEQLDALRAKSLHHVEAQFDGAVQAAPFASVPGVRDVRMEDGVLRCDAPQTSLDPLLKLIARHPVVDLNCTEAELEETFLAYYSTPGGPGAA</sequence>
<keyword evidence="4" id="KW-0547">Nucleotide-binding</keyword>
<comment type="caution">
    <text evidence="8">The sequence shown here is derived from an EMBL/GenBank/DDBJ whole genome shotgun (WGS) entry which is preliminary data.</text>
</comment>
<gene>
    <name evidence="8" type="ORF">GCM10022399_15170</name>
</gene>
<dbReference type="InterPro" id="IPR050763">
    <property type="entry name" value="ABC_transporter_ATP-binding"/>
</dbReference>
<dbReference type="GO" id="GO:0005524">
    <property type="term" value="F:ATP binding"/>
    <property type="evidence" value="ECO:0007669"/>
    <property type="project" value="UniProtKB-KW"/>
</dbReference>
<comment type="similarity">
    <text evidence="2">Belongs to the ABC transporter superfamily.</text>
</comment>
<evidence type="ECO:0000259" key="7">
    <source>
        <dbReference type="PROSITE" id="PS50893"/>
    </source>
</evidence>
<dbReference type="InterPro" id="IPR003593">
    <property type="entry name" value="AAA+_ATPase"/>
</dbReference>
<dbReference type="EMBL" id="BAABDC010000002">
    <property type="protein sequence ID" value="GAA3699693.1"/>
    <property type="molecule type" value="Genomic_DNA"/>
</dbReference>
<evidence type="ECO:0000256" key="4">
    <source>
        <dbReference type="ARBA" id="ARBA00022741"/>
    </source>
</evidence>
<evidence type="ECO:0000256" key="5">
    <source>
        <dbReference type="ARBA" id="ARBA00022840"/>
    </source>
</evidence>
<dbReference type="SMART" id="SM00382">
    <property type="entry name" value="AAA"/>
    <property type="match status" value="1"/>
</dbReference>
<accession>A0ABP7D2B5</accession>
<dbReference type="InterPro" id="IPR027417">
    <property type="entry name" value="P-loop_NTPase"/>
</dbReference>
<dbReference type="PROSITE" id="PS50893">
    <property type="entry name" value="ABC_TRANSPORTER_2"/>
    <property type="match status" value="1"/>
</dbReference>
<dbReference type="CDD" id="cd03230">
    <property type="entry name" value="ABC_DR_subfamily_A"/>
    <property type="match status" value="1"/>
</dbReference>
<dbReference type="Proteomes" id="UP001501468">
    <property type="component" value="Unassembled WGS sequence"/>
</dbReference>
<dbReference type="RefSeq" id="WP_344943856.1">
    <property type="nucleotide sequence ID" value="NZ_BAABDC010000002.1"/>
</dbReference>
<evidence type="ECO:0000256" key="3">
    <source>
        <dbReference type="ARBA" id="ARBA00022448"/>
    </source>
</evidence>